<comment type="catalytic activity">
    <reaction evidence="13">
        <text>cytidine(967) in 16S rRNA + S-adenosyl-L-methionine = 5-methylcytidine(967) in 16S rRNA + S-adenosyl-L-homocysteine + H(+)</text>
        <dbReference type="Rhea" id="RHEA:42748"/>
        <dbReference type="Rhea" id="RHEA-COMP:10219"/>
        <dbReference type="Rhea" id="RHEA-COMP:10220"/>
        <dbReference type="ChEBI" id="CHEBI:15378"/>
        <dbReference type="ChEBI" id="CHEBI:57856"/>
        <dbReference type="ChEBI" id="CHEBI:59789"/>
        <dbReference type="ChEBI" id="CHEBI:74483"/>
        <dbReference type="ChEBI" id="CHEBI:82748"/>
        <dbReference type="EC" id="2.1.1.176"/>
    </reaction>
</comment>
<evidence type="ECO:0000256" key="12">
    <source>
        <dbReference type="ARBA" id="ARBA00031088"/>
    </source>
</evidence>
<dbReference type="PANTHER" id="PTHR22807:SF53">
    <property type="entry name" value="RIBOSOMAL RNA SMALL SUBUNIT METHYLTRANSFERASE B-RELATED"/>
    <property type="match status" value="1"/>
</dbReference>
<dbReference type="FunFam" id="3.40.50.150:FF:000022">
    <property type="entry name" value="Ribosomal RNA small subunit methyltransferase B"/>
    <property type="match status" value="1"/>
</dbReference>
<keyword evidence="5" id="KW-0963">Cytoplasm</keyword>
<dbReference type="eggNOG" id="COG0781">
    <property type="taxonomic scope" value="Bacteria"/>
</dbReference>
<dbReference type="AlphaFoldDB" id="N4WZ07"/>
<feature type="binding site" evidence="14">
    <location>
        <begin position="260"/>
        <end position="266"/>
    </location>
    <ligand>
        <name>S-adenosyl-L-methionine</name>
        <dbReference type="ChEBI" id="CHEBI:59789"/>
    </ligand>
</feature>
<dbReference type="InterPro" id="IPR004573">
    <property type="entry name" value="rRNA_ssu_MeTfrase_B"/>
</dbReference>
<comment type="similarity">
    <text evidence="3 14">Belongs to the class I-like SAM-binding methyltransferase superfamily. RsmB/NOP family.</text>
</comment>
<keyword evidence="7 14" id="KW-0489">Methyltransferase</keyword>
<dbReference type="GO" id="GO:0006355">
    <property type="term" value="P:regulation of DNA-templated transcription"/>
    <property type="evidence" value="ECO:0007669"/>
    <property type="project" value="InterPro"/>
</dbReference>
<dbReference type="PATRIC" id="fig|1308866.3.peg.215"/>
<dbReference type="InterPro" id="IPR049560">
    <property type="entry name" value="MeTrfase_RsmB-F_NOP2_cat"/>
</dbReference>
<gene>
    <name evidence="16" type="ORF">J416_01064</name>
</gene>
<dbReference type="Proteomes" id="UP000012283">
    <property type="component" value="Unassembled WGS sequence"/>
</dbReference>
<sequence length="451" mass="51468">MNTKPYATRTAALDLLVRIGEQGGYSHLLLDQAMQKNHLNAKDRALLTEIVYGTLQYQFRLQYYLQPFVQKKKIDKWVKWLLYLSVYQMEFLEKVPDHAVFHQSVEISKQRGHKGIANFVNGVLRAIQRKGVPSIQAIEDPIKRLSIATSHPGWLVKRWVDQFGMAITEDMCHTNLQTKPMTIRTQPLKRNRDELLQQLERDGFHVEPSIVSNQGIVVKEGNILHHSVFQNHLCTIQDESSMLVAEMMDIEPNMTILDACSAPGGKATHIAEKLQDRGEVIAYDLHGKKAKLVEQKATELSLQSIHAQQADARKLDEIHEAESFDRILVDAPCSGLGVLRSKPDIKYNKVAEDISTLADIQYEILKKMTRLLKKDGKLIYSTCTVDKEENEWLIARLLQELDDWEVDQSFFEQLPNVLSEGSGISRYGIQMFPQDINSDGFFITRLVRTSG</sequence>
<keyword evidence="10 14" id="KW-0694">RNA-binding</keyword>
<dbReference type="SUPFAM" id="SSF53335">
    <property type="entry name" value="S-adenosyl-L-methionine-dependent methyltransferases"/>
    <property type="match status" value="1"/>
</dbReference>
<dbReference type="InterPro" id="IPR029063">
    <property type="entry name" value="SAM-dependent_MTases_sf"/>
</dbReference>
<evidence type="ECO:0000256" key="6">
    <source>
        <dbReference type="ARBA" id="ARBA00022552"/>
    </source>
</evidence>
<dbReference type="SUPFAM" id="SSF48013">
    <property type="entry name" value="NusB-like"/>
    <property type="match status" value="1"/>
</dbReference>
<dbReference type="InterPro" id="IPR001678">
    <property type="entry name" value="MeTrfase_RsmB-F_NOP2_dom"/>
</dbReference>
<dbReference type="OrthoDB" id="9810297at2"/>
<dbReference type="NCBIfam" id="NF011494">
    <property type="entry name" value="PRK14902.1"/>
    <property type="match status" value="1"/>
</dbReference>
<dbReference type="InterPro" id="IPR035926">
    <property type="entry name" value="NusB-like_sf"/>
</dbReference>
<keyword evidence="17" id="KW-1185">Reference proteome</keyword>
<dbReference type="Pfam" id="PF01189">
    <property type="entry name" value="Methyltr_RsmB-F"/>
    <property type="match status" value="1"/>
</dbReference>
<evidence type="ECO:0000313" key="16">
    <source>
        <dbReference type="EMBL" id="ENH98286.1"/>
    </source>
</evidence>
<dbReference type="Gene3D" id="1.10.940.10">
    <property type="entry name" value="NusB-like"/>
    <property type="match status" value="1"/>
</dbReference>
<evidence type="ECO:0000256" key="11">
    <source>
        <dbReference type="ARBA" id="ARBA00030399"/>
    </source>
</evidence>
<protein>
    <recommendedName>
        <fullName evidence="4">16S rRNA (cytosine(967)-C(5))-methyltransferase</fullName>
        <ecNumber evidence="4">2.1.1.176</ecNumber>
    </recommendedName>
    <alternativeName>
        <fullName evidence="11">16S rRNA m5C967 methyltransferase</fullName>
    </alternativeName>
    <alternativeName>
        <fullName evidence="12">rRNA (cytosine-C(5)-)-methyltransferase RsmB</fullName>
    </alternativeName>
</protein>
<dbReference type="GO" id="GO:0005737">
    <property type="term" value="C:cytoplasm"/>
    <property type="evidence" value="ECO:0007669"/>
    <property type="project" value="UniProtKB-SubCell"/>
</dbReference>
<dbReference type="EC" id="2.1.1.176" evidence="4"/>
<name>N4WZ07_9BACI</name>
<dbReference type="Pfam" id="PF01029">
    <property type="entry name" value="NusB"/>
    <property type="match status" value="1"/>
</dbReference>
<dbReference type="FunFam" id="1.10.940.10:FF:000006">
    <property type="entry name" value="16S rRNA (Cytosine(967)-C(5))-methyltransferase RsmB"/>
    <property type="match status" value="1"/>
</dbReference>
<dbReference type="EMBL" id="APML01000004">
    <property type="protein sequence ID" value="ENH98286.1"/>
    <property type="molecule type" value="Genomic_DNA"/>
</dbReference>
<feature type="domain" description="SAM-dependent MTase RsmB/NOP-type" evidence="15">
    <location>
        <begin position="171"/>
        <end position="449"/>
    </location>
</feature>
<evidence type="ECO:0000256" key="9">
    <source>
        <dbReference type="ARBA" id="ARBA00022691"/>
    </source>
</evidence>
<dbReference type="InterPro" id="IPR054728">
    <property type="entry name" value="RsmB-like_ferredoxin"/>
</dbReference>
<dbReference type="InterPro" id="IPR006027">
    <property type="entry name" value="NusB_RsmB_TIM44"/>
</dbReference>
<evidence type="ECO:0000313" key="17">
    <source>
        <dbReference type="Proteomes" id="UP000012283"/>
    </source>
</evidence>
<dbReference type="GO" id="GO:0003723">
    <property type="term" value="F:RNA binding"/>
    <property type="evidence" value="ECO:0007669"/>
    <property type="project" value="UniProtKB-UniRule"/>
</dbReference>
<evidence type="ECO:0000256" key="13">
    <source>
        <dbReference type="ARBA" id="ARBA00047283"/>
    </source>
</evidence>
<accession>N4WZ07</accession>
<proteinExistence type="inferred from homology"/>
<comment type="subcellular location">
    <subcellularLocation>
        <location evidence="2">Cytoplasm</location>
    </subcellularLocation>
</comment>
<dbReference type="NCBIfam" id="TIGR00563">
    <property type="entry name" value="rsmB"/>
    <property type="match status" value="1"/>
</dbReference>
<evidence type="ECO:0000256" key="14">
    <source>
        <dbReference type="PROSITE-ProRule" id="PRU01023"/>
    </source>
</evidence>
<dbReference type="PANTHER" id="PTHR22807">
    <property type="entry name" value="NOP2 YEAST -RELATED NOL1/NOP2/FMU SUN DOMAIN-CONTAINING"/>
    <property type="match status" value="1"/>
</dbReference>
<keyword evidence="9 14" id="KW-0949">S-adenosyl-L-methionine</keyword>
<evidence type="ECO:0000256" key="5">
    <source>
        <dbReference type="ARBA" id="ARBA00022490"/>
    </source>
</evidence>
<evidence type="ECO:0000256" key="4">
    <source>
        <dbReference type="ARBA" id="ARBA00012140"/>
    </source>
</evidence>
<reference evidence="16 17" key="1">
    <citation type="submission" date="2013-03" db="EMBL/GenBank/DDBJ databases">
        <title>Draft genome sequence of Gracibacillus halophilus YIM-C55.5, a moderately halophilic and thermophilic organism from the Xiaochaidamu salt lake.</title>
        <authorList>
            <person name="Sugumar T."/>
            <person name="Polireddy D.R."/>
            <person name="Antony A."/>
            <person name="Madhava Y.R."/>
            <person name="Sivakumar N."/>
        </authorList>
    </citation>
    <scope>NUCLEOTIDE SEQUENCE [LARGE SCALE GENOMIC DNA]</scope>
    <source>
        <strain evidence="16 17">YIM-C55.5</strain>
    </source>
</reference>
<evidence type="ECO:0000256" key="1">
    <source>
        <dbReference type="ARBA" id="ARBA00002724"/>
    </source>
</evidence>
<dbReference type="Pfam" id="PF22458">
    <property type="entry name" value="RsmF-B_ferredox"/>
    <property type="match status" value="1"/>
</dbReference>
<dbReference type="eggNOG" id="COG0144">
    <property type="taxonomic scope" value="Bacteria"/>
</dbReference>
<dbReference type="InterPro" id="IPR023267">
    <property type="entry name" value="RCMT"/>
</dbReference>
<dbReference type="CDD" id="cd02440">
    <property type="entry name" value="AdoMet_MTases"/>
    <property type="match status" value="1"/>
</dbReference>
<feature type="active site" description="Nucleophile" evidence="14">
    <location>
        <position position="383"/>
    </location>
</feature>
<keyword evidence="6" id="KW-0698">rRNA processing</keyword>
<dbReference type="PRINTS" id="PR02008">
    <property type="entry name" value="RCMTFAMILY"/>
</dbReference>
<feature type="binding site" evidence="14">
    <location>
        <position position="330"/>
    </location>
    <ligand>
        <name>S-adenosyl-L-methionine</name>
        <dbReference type="ChEBI" id="CHEBI:59789"/>
    </ligand>
</feature>
<comment type="function">
    <text evidence="1">Specifically methylates the cytosine at position 967 (m5C967) of 16S rRNA.</text>
</comment>
<dbReference type="PROSITE" id="PS51686">
    <property type="entry name" value="SAM_MT_RSMB_NOP"/>
    <property type="match status" value="1"/>
</dbReference>
<feature type="binding site" evidence="14">
    <location>
        <position position="311"/>
    </location>
    <ligand>
        <name>S-adenosyl-L-methionine</name>
        <dbReference type="ChEBI" id="CHEBI:59789"/>
    </ligand>
</feature>
<keyword evidence="8 14" id="KW-0808">Transferase</keyword>
<comment type="caution">
    <text evidence="16">The sequence shown here is derived from an EMBL/GenBank/DDBJ whole genome shotgun (WGS) entry which is preliminary data.</text>
</comment>
<evidence type="ECO:0000256" key="10">
    <source>
        <dbReference type="ARBA" id="ARBA00022884"/>
    </source>
</evidence>
<dbReference type="STRING" id="1308866.J416_01064"/>
<dbReference type="InterPro" id="IPR018314">
    <property type="entry name" value="RsmB/NOL1/NOP2-like_CS"/>
</dbReference>
<organism evidence="16 17">
    <name type="scientific">Gracilibacillus halophilus YIM-C55.5</name>
    <dbReference type="NCBI Taxonomy" id="1308866"/>
    <lineage>
        <taxon>Bacteria</taxon>
        <taxon>Bacillati</taxon>
        <taxon>Bacillota</taxon>
        <taxon>Bacilli</taxon>
        <taxon>Bacillales</taxon>
        <taxon>Bacillaceae</taxon>
        <taxon>Gracilibacillus</taxon>
    </lineage>
</organism>
<evidence type="ECO:0000256" key="2">
    <source>
        <dbReference type="ARBA" id="ARBA00004496"/>
    </source>
</evidence>
<dbReference type="Gene3D" id="3.30.70.1170">
    <property type="entry name" value="Sun protein, domain 3"/>
    <property type="match status" value="1"/>
</dbReference>
<dbReference type="Gene3D" id="3.40.50.150">
    <property type="entry name" value="Vaccinia Virus protein VP39"/>
    <property type="match status" value="1"/>
</dbReference>
<feature type="binding site" evidence="14">
    <location>
        <position position="284"/>
    </location>
    <ligand>
        <name>S-adenosyl-L-methionine</name>
        <dbReference type="ChEBI" id="CHEBI:59789"/>
    </ligand>
</feature>
<dbReference type="PROSITE" id="PS01153">
    <property type="entry name" value="NOL1_NOP2_SUN"/>
    <property type="match status" value="1"/>
</dbReference>
<evidence type="ECO:0000256" key="3">
    <source>
        <dbReference type="ARBA" id="ARBA00007494"/>
    </source>
</evidence>
<evidence type="ECO:0000256" key="8">
    <source>
        <dbReference type="ARBA" id="ARBA00022679"/>
    </source>
</evidence>
<evidence type="ECO:0000256" key="7">
    <source>
        <dbReference type="ARBA" id="ARBA00022603"/>
    </source>
</evidence>
<dbReference type="GO" id="GO:0008649">
    <property type="term" value="F:rRNA methyltransferase activity"/>
    <property type="evidence" value="ECO:0007669"/>
    <property type="project" value="InterPro"/>
</dbReference>
<dbReference type="RefSeq" id="WP_003463029.1">
    <property type="nucleotide sequence ID" value="NZ_APML01000004.1"/>
</dbReference>
<evidence type="ECO:0000259" key="15">
    <source>
        <dbReference type="PROSITE" id="PS51686"/>
    </source>
</evidence>